<dbReference type="GO" id="GO:0043066">
    <property type="term" value="P:negative regulation of apoptotic process"/>
    <property type="evidence" value="ECO:0007669"/>
    <property type="project" value="TreeGrafter"/>
</dbReference>
<dbReference type="GO" id="GO:0050821">
    <property type="term" value="P:protein stabilization"/>
    <property type="evidence" value="ECO:0007669"/>
    <property type="project" value="TreeGrafter"/>
</dbReference>
<dbReference type="Pfam" id="PF19026">
    <property type="entry name" value="UBA_HYPK"/>
    <property type="match status" value="1"/>
</dbReference>
<dbReference type="Proteomes" id="UP000281553">
    <property type="component" value="Unassembled WGS sequence"/>
</dbReference>
<dbReference type="EMBL" id="UYRU01089124">
    <property type="protein sequence ID" value="VDN36579.1"/>
    <property type="molecule type" value="Genomic_DNA"/>
</dbReference>
<accession>A0A3P7R6B1</accession>
<feature type="compositionally biased region" description="Acidic residues" evidence="1">
    <location>
        <begin position="1"/>
        <end position="10"/>
    </location>
</feature>
<evidence type="ECO:0000259" key="2">
    <source>
        <dbReference type="Pfam" id="PF19026"/>
    </source>
</evidence>
<dbReference type="InterPro" id="IPR044034">
    <property type="entry name" value="NAC-like_UBA"/>
</dbReference>
<proteinExistence type="predicted"/>
<dbReference type="InterPro" id="IPR038922">
    <property type="entry name" value="HYPK_UBA"/>
</dbReference>
<dbReference type="OrthoDB" id="285219at2759"/>
<dbReference type="AlphaFoldDB" id="A0A3P7R6B1"/>
<evidence type="ECO:0000313" key="4">
    <source>
        <dbReference type="Proteomes" id="UP000281553"/>
    </source>
</evidence>
<dbReference type="PANTHER" id="PTHR31184:SF2">
    <property type="entry name" value="HUNTINGTIN-INTERACTING PROTEIN K"/>
    <property type="match status" value="1"/>
</dbReference>
<feature type="domain" description="Nascent polypeptide-associated complex subunit alpha-like UBA" evidence="2">
    <location>
        <begin position="67"/>
        <end position="105"/>
    </location>
</feature>
<evidence type="ECO:0000313" key="3">
    <source>
        <dbReference type="EMBL" id="VDN36579.1"/>
    </source>
</evidence>
<reference evidence="3 4" key="1">
    <citation type="submission" date="2018-11" db="EMBL/GenBank/DDBJ databases">
        <authorList>
            <consortium name="Pathogen Informatics"/>
        </authorList>
    </citation>
    <scope>NUCLEOTIDE SEQUENCE [LARGE SCALE GENOMIC DNA]</scope>
</reference>
<keyword evidence="4" id="KW-1185">Reference proteome</keyword>
<evidence type="ECO:0000256" key="1">
    <source>
        <dbReference type="SAM" id="MobiDB-lite"/>
    </source>
</evidence>
<sequence length="108" mass="11939">MTTEVESDAIVDEKPKKPATHAEHGAADLEKVTDFVEETELSAGFGDAVKAVTNDADKKFTPVLPKIKLKNEDVELLVREFEVSKLVAEKKLKEFQGNVRLALLAMSR</sequence>
<dbReference type="CDD" id="cd14361">
    <property type="entry name" value="UBA_HYPK"/>
    <property type="match status" value="1"/>
</dbReference>
<protein>
    <recommendedName>
        <fullName evidence="2">Nascent polypeptide-associated complex subunit alpha-like UBA domain-containing protein</fullName>
    </recommendedName>
</protein>
<organism evidence="3 4">
    <name type="scientific">Dibothriocephalus latus</name>
    <name type="common">Fish tapeworm</name>
    <name type="synonym">Diphyllobothrium latum</name>
    <dbReference type="NCBI Taxonomy" id="60516"/>
    <lineage>
        <taxon>Eukaryota</taxon>
        <taxon>Metazoa</taxon>
        <taxon>Spiralia</taxon>
        <taxon>Lophotrochozoa</taxon>
        <taxon>Platyhelminthes</taxon>
        <taxon>Cestoda</taxon>
        <taxon>Eucestoda</taxon>
        <taxon>Diphyllobothriidea</taxon>
        <taxon>Diphyllobothriidae</taxon>
        <taxon>Dibothriocephalus</taxon>
    </lineage>
</organism>
<dbReference type="InterPro" id="IPR052617">
    <property type="entry name" value="Huntingtin-int_K"/>
</dbReference>
<feature type="compositionally biased region" description="Basic and acidic residues" evidence="1">
    <location>
        <begin position="11"/>
        <end position="29"/>
    </location>
</feature>
<name>A0A3P7R6B1_DIBLA</name>
<feature type="region of interest" description="Disordered" evidence="1">
    <location>
        <begin position="1"/>
        <end position="29"/>
    </location>
</feature>
<dbReference type="PANTHER" id="PTHR31184">
    <property type="entry name" value="HUNTINGTIN-INTERACTING PROTEIN K FAMILY MEMBER"/>
    <property type="match status" value="1"/>
</dbReference>
<gene>
    <name evidence="3" type="ORF">DILT_LOCUS17071</name>
</gene>